<dbReference type="AlphaFoldDB" id="A0AAE4GAA2"/>
<protein>
    <submittedName>
        <fullName evidence="1">Uncharacterized protein</fullName>
    </submittedName>
</protein>
<reference evidence="1" key="1">
    <citation type="submission" date="2023-02" db="EMBL/GenBank/DDBJ databases">
        <title>Description of Herbaspirillum huttiense subsp. nephrolepsisexaltata and Herbaspirillum huttiense subsp. lycopersicon.</title>
        <authorList>
            <person name="Poudel M."/>
            <person name="Sharma A."/>
            <person name="Goss E."/>
            <person name="Tapia J.H."/>
            <person name="Harmon C.M."/>
            <person name="Jones J.B."/>
        </authorList>
    </citation>
    <scope>NUCLEOTIDE SEQUENCE</scope>
    <source>
        <strain evidence="1">NC40101</strain>
    </source>
</reference>
<accession>A0AAE4GAA2</accession>
<name>A0AAE4GAA2_9BURK</name>
<dbReference type="EMBL" id="JAVRAA010000005">
    <property type="protein sequence ID" value="MDT0337479.1"/>
    <property type="molecule type" value="Genomic_DNA"/>
</dbReference>
<evidence type="ECO:0000313" key="1">
    <source>
        <dbReference type="EMBL" id="MDT0337479.1"/>
    </source>
</evidence>
<organism evidence="1">
    <name type="scientific">Herbaspirillum huttiense subsp. nephrolepidis</name>
    <dbReference type="NCBI Taxonomy" id="3075126"/>
    <lineage>
        <taxon>Bacteria</taxon>
        <taxon>Pseudomonadati</taxon>
        <taxon>Pseudomonadota</taxon>
        <taxon>Betaproteobacteria</taxon>
        <taxon>Burkholderiales</taxon>
        <taxon>Oxalobacteraceae</taxon>
        <taxon>Herbaspirillum</taxon>
    </lineage>
</organism>
<comment type="caution">
    <text evidence="1">The sequence shown here is derived from an EMBL/GenBank/DDBJ whole genome shotgun (WGS) entry which is preliminary data.</text>
</comment>
<gene>
    <name evidence="1" type="ORF">RJN63_11615</name>
</gene>
<proteinExistence type="predicted"/>
<sequence>MQGMTLLDRLANRLGYVRKDSVEQISALVPEATPTTPAKGELNVSSPKDPEYWGFSSSVRFSVQRGKILSSNHLSFDEVIDFLDACGLDLARDEFTVAGIFAGVPFEIDDAVMIFRAVTGDHDPAQL</sequence>
<dbReference type="RefSeq" id="WP_284076948.1">
    <property type="nucleotide sequence ID" value="NZ_JAVLSM010000007.1"/>
</dbReference>